<evidence type="ECO:0000313" key="1">
    <source>
        <dbReference type="EMBL" id="RIW38333.1"/>
    </source>
</evidence>
<dbReference type="Pfam" id="PF14069">
    <property type="entry name" value="SpoVIF"/>
    <property type="match status" value="1"/>
</dbReference>
<gene>
    <name evidence="1" type="ORF">D3H55_01980</name>
</gene>
<protein>
    <submittedName>
        <fullName evidence="1">Stage VI sporulation protein F</fullName>
    </submittedName>
</protein>
<dbReference type="EMBL" id="QXIR01000002">
    <property type="protein sequence ID" value="RIW38333.1"/>
    <property type="molecule type" value="Genomic_DNA"/>
</dbReference>
<name>A0A3A1RBM3_9BACI</name>
<dbReference type="InterPro" id="IPR025942">
    <property type="entry name" value="SpoVIF"/>
</dbReference>
<reference evidence="1 2" key="1">
    <citation type="submission" date="2018-09" db="EMBL/GenBank/DDBJ databases">
        <title>Bacillus saliacetes sp. nov., isolated from Thai shrimp paste (Ka-pi).</title>
        <authorList>
            <person name="Daroonpunt R."/>
            <person name="Tanasupawat S."/>
            <person name="Yiamsombut S."/>
        </authorList>
    </citation>
    <scope>NUCLEOTIDE SEQUENCE [LARGE SCALE GENOMIC DNA]</scope>
    <source>
        <strain evidence="1 2">SKP7-4</strain>
    </source>
</reference>
<dbReference type="OrthoDB" id="2474248at2"/>
<dbReference type="RefSeq" id="WP_119545231.1">
    <property type="nucleotide sequence ID" value="NZ_QXIR01000002.1"/>
</dbReference>
<dbReference type="AlphaFoldDB" id="A0A3A1RBM3"/>
<evidence type="ECO:0000313" key="2">
    <source>
        <dbReference type="Proteomes" id="UP000265801"/>
    </source>
</evidence>
<comment type="caution">
    <text evidence="1">The sequence shown here is derived from an EMBL/GenBank/DDBJ whole genome shotgun (WGS) entry which is preliminary data.</text>
</comment>
<organism evidence="1 2">
    <name type="scientific">Bacillus salacetis</name>
    <dbReference type="NCBI Taxonomy" id="2315464"/>
    <lineage>
        <taxon>Bacteria</taxon>
        <taxon>Bacillati</taxon>
        <taxon>Bacillota</taxon>
        <taxon>Bacilli</taxon>
        <taxon>Bacillales</taxon>
        <taxon>Bacillaceae</taxon>
        <taxon>Bacillus</taxon>
    </lineage>
</organism>
<keyword evidence="2" id="KW-1185">Reference proteome</keyword>
<proteinExistence type="predicted"/>
<accession>A0A3A1RBM3</accession>
<sequence length="81" mass="9368">MFGNFEKKTGVKMDDIMKLAQSFQNTNFKDEKQVRTLIKKVGQMANKPVSKEKEEMLVKAITTGNVPKDMNEIQKMMNKKK</sequence>
<dbReference type="Proteomes" id="UP000265801">
    <property type="component" value="Unassembled WGS sequence"/>
</dbReference>